<dbReference type="CDD" id="cd06171">
    <property type="entry name" value="Sigma70_r4"/>
    <property type="match status" value="1"/>
</dbReference>
<evidence type="ECO:0000259" key="5">
    <source>
        <dbReference type="Pfam" id="PF04542"/>
    </source>
</evidence>
<comment type="similarity">
    <text evidence="1">Belongs to the sigma-70 factor family. ECF subfamily.</text>
</comment>
<evidence type="ECO:0000256" key="3">
    <source>
        <dbReference type="ARBA" id="ARBA00023082"/>
    </source>
</evidence>
<keyword evidence="2" id="KW-0805">Transcription regulation</keyword>
<dbReference type="Pfam" id="PF04542">
    <property type="entry name" value="Sigma70_r2"/>
    <property type="match status" value="1"/>
</dbReference>
<dbReference type="InterPro" id="IPR014327">
    <property type="entry name" value="RNA_pol_sigma70_bacteroid"/>
</dbReference>
<dbReference type="InterPro" id="IPR013249">
    <property type="entry name" value="RNA_pol_sigma70_r4_t2"/>
</dbReference>
<dbReference type="PATRIC" id="fig|1339352.3.peg.1879"/>
<evidence type="ECO:0000256" key="2">
    <source>
        <dbReference type="ARBA" id="ARBA00023015"/>
    </source>
</evidence>
<evidence type="ECO:0000313" key="7">
    <source>
        <dbReference type="EMBL" id="KDS54156.1"/>
    </source>
</evidence>
<dbReference type="NCBIfam" id="TIGR02985">
    <property type="entry name" value="Sig70_bacteroi1"/>
    <property type="match status" value="1"/>
</dbReference>
<organism evidence="7 8">
    <name type="scientific">Phocaeicola vulgatus str. 3975 RP4</name>
    <dbReference type="NCBI Taxonomy" id="1339352"/>
    <lineage>
        <taxon>Bacteria</taxon>
        <taxon>Pseudomonadati</taxon>
        <taxon>Bacteroidota</taxon>
        <taxon>Bacteroidia</taxon>
        <taxon>Bacteroidales</taxon>
        <taxon>Bacteroidaceae</taxon>
        <taxon>Phocaeicola</taxon>
    </lineage>
</organism>
<dbReference type="Pfam" id="PF08281">
    <property type="entry name" value="Sigma70_r4_2"/>
    <property type="match status" value="1"/>
</dbReference>
<dbReference type="InterPro" id="IPR039425">
    <property type="entry name" value="RNA_pol_sigma-70-like"/>
</dbReference>
<dbReference type="GO" id="GO:0003677">
    <property type="term" value="F:DNA binding"/>
    <property type="evidence" value="ECO:0007669"/>
    <property type="project" value="InterPro"/>
</dbReference>
<dbReference type="InterPro" id="IPR013324">
    <property type="entry name" value="RNA_pol_sigma_r3/r4-like"/>
</dbReference>
<dbReference type="AlphaFoldDB" id="A0A069SJY1"/>
<dbReference type="SUPFAM" id="SSF88659">
    <property type="entry name" value="Sigma3 and sigma4 domains of RNA polymerase sigma factors"/>
    <property type="match status" value="1"/>
</dbReference>
<dbReference type="EMBL" id="JNHM01000027">
    <property type="protein sequence ID" value="KDS54156.1"/>
    <property type="molecule type" value="Genomic_DNA"/>
</dbReference>
<dbReference type="Proteomes" id="UP000027661">
    <property type="component" value="Unassembled WGS sequence"/>
</dbReference>
<feature type="domain" description="RNA polymerase sigma factor 70 region 4 type 2" evidence="6">
    <location>
        <begin position="121"/>
        <end position="170"/>
    </location>
</feature>
<dbReference type="InterPro" id="IPR007627">
    <property type="entry name" value="RNA_pol_sigma70_r2"/>
</dbReference>
<dbReference type="NCBIfam" id="TIGR02937">
    <property type="entry name" value="sigma70-ECF"/>
    <property type="match status" value="1"/>
</dbReference>
<keyword evidence="3" id="KW-0731">Sigma factor</keyword>
<dbReference type="InterPro" id="IPR013325">
    <property type="entry name" value="RNA_pol_sigma_r2"/>
</dbReference>
<dbReference type="InterPro" id="IPR036388">
    <property type="entry name" value="WH-like_DNA-bd_sf"/>
</dbReference>
<dbReference type="Gene3D" id="1.10.1740.10">
    <property type="match status" value="1"/>
</dbReference>
<sequence length="187" mass="22324">MEQVSDLSLFNELFTIYKGRFVRFAQTFTRDATIAEDIVIDSLIYYWEHRTELNKESNIPAYVLTVIKHKCLNYLQHKTVIKEVSEQLYEHAQWELNTRIATLEACEPYEIFAAEAQKIVNDTLDLLPERTREIFIMSRIQNLPHKEIAEKLNISYKSVEFHITKALRELRIQLKDYLPFFIYFLLK</sequence>
<evidence type="ECO:0000259" key="6">
    <source>
        <dbReference type="Pfam" id="PF08281"/>
    </source>
</evidence>
<name>A0A069SJY1_PHOVU</name>
<dbReference type="RefSeq" id="WP_005844952.1">
    <property type="nucleotide sequence ID" value="NZ_JNHM01000027.1"/>
</dbReference>
<reference evidence="7 8" key="1">
    <citation type="submission" date="2014-04" db="EMBL/GenBank/DDBJ databases">
        <authorList>
            <person name="Sears C."/>
            <person name="Carroll K."/>
            <person name="Sack B.R."/>
            <person name="Qadri F."/>
            <person name="Myers L.L."/>
            <person name="Chung G.-T."/>
            <person name="Escheverria P."/>
            <person name="Fraser C.M."/>
            <person name="Sadzewicz L."/>
            <person name="Shefchek K.A."/>
            <person name="Tallon L."/>
            <person name="Das S.P."/>
            <person name="Daugherty S."/>
            <person name="Mongodin E.F."/>
        </authorList>
    </citation>
    <scope>NUCLEOTIDE SEQUENCE [LARGE SCALE GENOMIC DNA]</scope>
    <source>
        <strain evidence="7 8">3975 RP4</strain>
    </source>
</reference>
<evidence type="ECO:0000256" key="1">
    <source>
        <dbReference type="ARBA" id="ARBA00010641"/>
    </source>
</evidence>
<dbReference type="GO" id="GO:0016987">
    <property type="term" value="F:sigma factor activity"/>
    <property type="evidence" value="ECO:0007669"/>
    <property type="project" value="UniProtKB-KW"/>
</dbReference>
<dbReference type="GO" id="GO:0006352">
    <property type="term" value="P:DNA-templated transcription initiation"/>
    <property type="evidence" value="ECO:0007669"/>
    <property type="project" value="InterPro"/>
</dbReference>
<dbReference type="PANTHER" id="PTHR43133:SF46">
    <property type="entry name" value="RNA POLYMERASE SIGMA-70 FACTOR ECF SUBFAMILY"/>
    <property type="match status" value="1"/>
</dbReference>
<comment type="caution">
    <text evidence="7">The sequence shown here is derived from an EMBL/GenBank/DDBJ whole genome shotgun (WGS) entry which is preliminary data.</text>
</comment>
<keyword evidence="4" id="KW-0804">Transcription</keyword>
<gene>
    <name evidence="7" type="ORF">M099_1940</name>
</gene>
<dbReference type="SUPFAM" id="SSF88946">
    <property type="entry name" value="Sigma2 domain of RNA polymerase sigma factors"/>
    <property type="match status" value="1"/>
</dbReference>
<evidence type="ECO:0000313" key="8">
    <source>
        <dbReference type="Proteomes" id="UP000027661"/>
    </source>
</evidence>
<proteinExistence type="inferred from homology"/>
<dbReference type="Gene3D" id="1.10.10.10">
    <property type="entry name" value="Winged helix-like DNA-binding domain superfamily/Winged helix DNA-binding domain"/>
    <property type="match status" value="1"/>
</dbReference>
<protein>
    <submittedName>
        <fullName evidence="7">RNA polymerase sigma-70 factor, expansion 1 family protein</fullName>
    </submittedName>
</protein>
<accession>A0A069SJY1</accession>
<feature type="domain" description="RNA polymerase sigma-70 region 2" evidence="5">
    <location>
        <begin position="13"/>
        <end position="77"/>
    </location>
</feature>
<dbReference type="PANTHER" id="PTHR43133">
    <property type="entry name" value="RNA POLYMERASE ECF-TYPE SIGMA FACTO"/>
    <property type="match status" value="1"/>
</dbReference>
<evidence type="ECO:0000256" key="4">
    <source>
        <dbReference type="ARBA" id="ARBA00023163"/>
    </source>
</evidence>
<dbReference type="InterPro" id="IPR014284">
    <property type="entry name" value="RNA_pol_sigma-70_dom"/>
</dbReference>